<protein>
    <submittedName>
        <fullName evidence="1">Uncharacterized protein</fullName>
    </submittedName>
</protein>
<reference evidence="1 2" key="1">
    <citation type="submission" date="2024-10" db="EMBL/GenBank/DDBJ databases">
        <title>The Natural Products Discovery Center: Release of the First 8490 Sequenced Strains for Exploring Actinobacteria Biosynthetic Diversity.</title>
        <authorList>
            <person name="Kalkreuter E."/>
            <person name="Kautsar S.A."/>
            <person name="Yang D."/>
            <person name="Bader C.D."/>
            <person name="Teijaro C.N."/>
            <person name="Fluegel L."/>
            <person name="Davis C.M."/>
            <person name="Simpson J.R."/>
            <person name="Lauterbach L."/>
            <person name="Steele A.D."/>
            <person name="Gui C."/>
            <person name="Meng S."/>
            <person name="Li G."/>
            <person name="Viehrig K."/>
            <person name="Ye F."/>
            <person name="Su P."/>
            <person name="Kiefer A.F."/>
            <person name="Nichols A."/>
            <person name="Cepeda A.J."/>
            <person name="Yan W."/>
            <person name="Fan B."/>
            <person name="Jiang Y."/>
            <person name="Adhikari A."/>
            <person name="Zheng C.-J."/>
            <person name="Schuster L."/>
            <person name="Cowan T.M."/>
            <person name="Smanski M.J."/>
            <person name="Chevrette M.G."/>
            <person name="De Carvalho L.P.S."/>
            <person name="Shen B."/>
        </authorList>
    </citation>
    <scope>NUCLEOTIDE SEQUENCE [LARGE SCALE GENOMIC DNA]</scope>
    <source>
        <strain evidence="1 2">NPDC049639</strain>
    </source>
</reference>
<comment type="caution">
    <text evidence="1">The sequence shown here is derived from an EMBL/GenBank/DDBJ whole genome shotgun (WGS) entry which is preliminary data.</text>
</comment>
<dbReference type="Proteomes" id="UP001612915">
    <property type="component" value="Unassembled WGS sequence"/>
</dbReference>
<name>A0ABW8APG2_9ACTN</name>
<evidence type="ECO:0000313" key="2">
    <source>
        <dbReference type="Proteomes" id="UP001612915"/>
    </source>
</evidence>
<accession>A0ABW8APG2</accession>
<dbReference type="EMBL" id="JBITLV010000004">
    <property type="protein sequence ID" value="MFI7588003.1"/>
    <property type="molecule type" value="Genomic_DNA"/>
</dbReference>
<gene>
    <name evidence="1" type="ORF">ACIB24_13105</name>
</gene>
<evidence type="ECO:0000313" key="1">
    <source>
        <dbReference type="EMBL" id="MFI7588003.1"/>
    </source>
</evidence>
<keyword evidence="2" id="KW-1185">Reference proteome</keyword>
<sequence>MLGVDALAMATLMPAGMALALAVLVVLVRPVSAVEAVGDVVPAG</sequence>
<organism evidence="1 2">
    <name type="scientific">Spongisporangium articulatum</name>
    <dbReference type="NCBI Taxonomy" id="3362603"/>
    <lineage>
        <taxon>Bacteria</taxon>
        <taxon>Bacillati</taxon>
        <taxon>Actinomycetota</taxon>
        <taxon>Actinomycetes</taxon>
        <taxon>Kineosporiales</taxon>
        <taxon>Kineosporiaceae</taxon>
        <taxon>Spongisporangium</taxon>
    </lineage>
</organism>
<dbReference type="RefSeq" id="WP_398280785.1">
    <property type="nucleotide sequence ID" value="NZ_JBITLV010000004.1"/>
</dbReference>
<proteinExistence type="predicted"/>